<dbReference type="EMBL" id="HBFA01014174">
    <property type="protein sequence ID" value="CAD8662946.1"/>
    <property type="molecule type" value="Transcribed_RNA"/>
</dbReference>
<evidence type="ECO:0000256" key="2">
    <source>
        <dbReference type="SAM" id="MobiDB-lite"/>
    </source>
</evidence>
<feature type="region of interest" description="Disordered" evidence="2">
    <location>
        <begin position="551"/>
        <end position="724"/>
    </location>
</feature>
<feature type="compositionally biased region" description="Low complexity" evidence="2">
    <location>
        <begin position="578"/>
        <end position="588"/>
    </location>
</feature>
<feature type="compositionally biased region" description="Low complexity" evidence="2">
    <location>
        <begin position="640"/>
        <end position="662"/>
    </location>
</feature>
<gene>
    <name evidence="3" type="ORF">POBO1169_LOCUS7350</name>
</gene>
<accession>A0A7S0NA50</accession>
<name>A0A7S0NA50_9CHLO</name>
<feature type="compositionally biased region" description="Low complexity" evidence="2">
    <location>
        <begin position="29"/>
        <end position="49"/>
    </location>
</feature>
<sequence length="724" mass="77279">MSFHNSFDILNSSAGIVPQSSKKKKSKPAKAASQDAAGPNPAPPTNGAAKQRVDVPAATGAAPAVFSPGWTDSRGAGGKVVSGEALSASLEDAAKTTVAMADKLGLWKDWVRQAFEGDGRYAKDGRTLSFQQVFQESTALEITLENCLKPPMDPSSQGDLQALLVAFLPKTCGKDAPKMLANVVGKLATALADETEDIVFTAQRSLSAAVATLKASAPSAEELIPKLQEVDRQTTERATKLKELEVGEKKAKLGERTRCSAELLKLCETKLDLVTKPLMKNSSTGASLDPNAAIQSLQDLGTLVDDRLKQARQIANMYSAGNAEKALASVRQQEAQLAQQAANLAAEILATEARLKGLRMQAAQIEVQRSLLTKSTANSGKIDGDAARSVARRHEQQLQSIRGLETVVIQHCNSISSVASQTANSKKVVANAPTEYLNALEGQLKYKNLQQMDMLVRLQGLQRQSMFKVNDTELRALGMEKEQAQMAQKLRNMVKDVVASAETLSRTVDEYKAALHNRARTFPPQTVPSMQRINGLLDQLQKGHATILAEAANPTVPKQPALESSTPAQSTMESQPRAAEATVAVDAAPSTQRKPEENRGNQRKPNQKKPEENRNSNNKIADGVKEPAAAAPSTPQRSNQKAAPKQTAPAPAQIQQPSVAQPSNPAEPKEVAEPAPAIVVPAKPTRGWGKVDTAPSTLEVDESLPTPAEALSKAAAGRKKNNPK</sequence>
<protein>
    <submittedName>
        <fullName evidence="3">Uncharacterized protein</fullName>
    </submittedName>
</protein>
<feature type="coiled-coil region" evidence="1">
    <location>
        <begin position="320"/>
        <end position="361"/>
    </location>
</feature>
<evidence type="ECO:0000256" key="1">
    <source>
        <dbReference type="SAM" id="Coils"/>
    </source>
</evidence>
<reference evidence="3" key="1">
    <citation type="submission" date="2021-01" db="EMBL/GenBank/DDBJ databases">
        <authorList>
            <person name="Corre E."/>
            <person name="Pelletier E."/>
            <person name="Niang G."/>
            <person name="Scheremetjew M."/>
            <person name="Finn R."/>
            <person name="Kale V."/>
            <person name="Holt S."/>
            <person name="Cochrane G."/>
            <person name="Meng A."/>
            <person name="Brown T."/>
            <person name="Cohen L."/>
        </authorList>
    </citation>
    <scope>NUCLEOTIDE SEQUENCE</scope>
    <source>
        <strain evidence="3">CCMP722</strain>
    </source>
</reference>
<evidence type="ECO:0000313" key="3">
    <source>
        <dbReference type="EMBL" id="CAD8662946.1"/>
    </source>
</evidence>
<keyword evidence="1" id="KW-0175">Coiled coil</keyword>
<proteinExistence type="predicted"/>
<organism evidence="3">
    <name type="scientific">Pyramimonas obovata</name>
    <dbReference type="NCBI Taxonomy" id="1411642"/>
    <lineage>
        <taxon>Eukaryota</taxon>
        <taxon>Viridiplantae</taxon>
        <taxon>Chlorophyta</taxon>
        <taxon>Pyramimonadophyceae</taxon>
        <taxon>Pyramimonadales</taxon>
        <taxon>Pyramimonadaceae</taxon>
        <taxon>Pyramimonas</taxon>
        <taxon>Pyramimonas incertae sedis</taxon>
    </lineage>
</organism>
<feature type="compositionally biased region" description="Low complexity" evidence="2">
    <location>
        <begin position="673"/>
        <end position="684"/>
    </location>
</feature>
<feature type="compositionally biased region" description="Polar residues" evidence="2">
    <location>
        <begin position="562"/>
        <end position="574"/>
    </location>
</feature>
<dbReference type="AlphaFoldDB" id="A0A7S0NA50"/>
<feature type="region of interest" description="Disordered" evidence="2">
    <location>
        <begin position="14"/>
        <end position="52"/>
    </location>
</feature>